<feature type="compositionally biased region" description="Basic and acidic residues" evidence="1">
    <location>
        <begin position="85"/>
        <end position="101"/>
    </location>
</feature>
<evidence type="ECO:0000313" key="3">
    <source>
        <dbReference type="Proteomes" id="UP001225356"/>
    </source>
</evidence>
<comment type="caution">
    <text evidence="2">The sequence shown here is derived from an EMBL/GenBank/DDBJ whole genome shotgun (WGS) entry which is preliminary data.</text>
</comment>
<reference evidence="2 3" key="1">
    <citation type="submission" date="2023-07" db="EMBL/GenBank/DDBJ databases">
        <title>Sequencing the genomes of 1000 actinobacteria strains.</title>
        <authorList>
            <person name="Klenk H.-P."/>
        </authorList>
    </citation>
    <scope>NUCLEOTIDE SEQUENCE [LARGE SCALE GENOMIC DNA]</scope>
    <source>
        <strain evidence="2 3">DSM 46740</strain>
    </source>
</reference>
<sequence length="247" mass="27242">MLGCPSLWDTHRFRTRIALGHASLWDAHLAKTPIALGRPRLKARRPSDAGGLESWTSRRGHPELVTRRLPARGCPRTPTSQGTGTRERQGPRNTDAPRHGHLETRIFWTQVPWGLTPRDKSFETAGDSGREPWNTRSLKTRTPRDVGALKRRCPEAPTLARHGQRGFETRALARRGRLGPEARALARHGQRGFEARTLARHGRLGPEARALHNGVAGAQGLTRHGAAQPAHTGAALYRTVTSCAVVR</sequence>
<dbReference type="Proteomes" id="UP001225356">
    <property type="component" value="Unassembled WGS sequence"/>
</dbReference>
<organism evidence="2 3">
    <name type="scientific">Streptosporangium lutulentum</name>
    <dbReference type="NCBI Taxonomy" id="1461250"/>
    <lineage>
        <taxon>Bacteria</taxon>
        <taxon>Bacillati</taxon>
        <taxon>Actinomycetota</taxon>
        <taxon>Actinomycetes</taxon>
        <taxon>Streptosporangiales</taxon>
        <taxon>Streptosporangiaceae</taxon>
        <taxon>Streptosporangium</taxon>
    </lineage>
</organism>
<dbReference type="EMBL" id="JAUSQU010000001">
    <property type="protein sequence ID" value="MDP9847931.1"/>
    <property type="molecule type" value="Genomic_DNA"/>
</dbReference>
<gene>
    <name evidence="2" type="ORF">J2853_007142</name>
</gene>
<evidence type="ECO:0000313" key="2">
    <source>
        <dbReference type="EMBL" id="MDP9847931.1"/>
    </source>
</evidence>
<feature type="region of interest" description="Disordered" evidence="1">
    <location>
        <begin position="118"/>
        <end position="140"/>
    </location>
</feature>
<name>A0ABT9QME7_9ACTN</name>
<proteinExistence type="predicted"/>
<feature type="region of interest" description="Disordered" evidence="1">
    <location>
        <begin position="40"/>
        <end position="101"/>
    </location>
</feature>
<evidence type="ECO:0000256" key="1">
    <source>
        <dbReference type="SAM" id="MobiDB-lite"/>
    </source>
</evidence>
<protein>
    <submittedName>
        <fullName evidence="2">Uncharacterized protein</fullName>
    </submittedName>
</protein>
<keyword evidence="3" id="KW-1185">Reference proteome</keyword>
<accession>A0ABT9QME7</accession>